<dbReference type="InterPro" id="IPR002181">
    <property type="entry name" value="Fibrinogen_a/b/g_C_dom"/>
</dbReference>
<dbReference type="AlphaFoldDB" id="A0A7J6DF96"/>
<evidence type="ECO:0000256" key="1">
    <source>
        <dbReference type="ARBA" id="ARBA00023157"/>
    </source>
</evidence>
<sequence length="252" mass="28549">MNSSASVVMTQMIMVFVVALLSVFTASVCGFKPLDCSDIYNSGQTVSGIYSIYPAGDVPVWVYCQMISDMNDKDKGGWTVIQRRMDGSINFYQPWKEYKTGFGTTEGEYWLGLENMYQLTHNRKYMLRVDLEDFDGRKGFARYSSFSVGPETDGYTLQVAGFKDGGAGDSLTDHNDQKFSTFDKDQDAYGNNCAKEYLGAFWYKFCHTANPNGMYLWGEDNTHYGIGVVWSTWKNSFTVSMKSFSMKIKRVS</sequence>
<name>A0A7J6DF96_9TELE</name>
<feature type="chain" id="PRO_5029475919" description="Fibrinogen C-terminal domain-containing protein" evidence="2">
    <location>
        <begin position="31"/>
        <end position="252"/>
    </location>
</feature>
<dbReference type="CDD" id="cd00087">
    <property type="entry name" value="FReD"/>
    <property type="match status" value="1"/>
</dbReference>
<feature type="signal peptide" evidence="2">
    <location>
        <begin position="1"/>
        <end position="30"/>
    </location>
</feature>
<dbReference type="EMBL" id="JAAMOB010000001">
    <property type="protein sequence ID" value="KAF4118006.1"/>
    <property type="molecule type" value="Genomic_DNA"/>
</dbReference>
<keyword evidence="5" id="KW-1185">Reference proteome</keyword>
<dbReference type="Pfam" id="PF00147">
    <property type="entry name" value="Fibrinogen_C"/>
    <property type="match status" value="1"/>
</dbReference>
<organism evidence="4 5">
    <name type="scientific">Onychostoma macrolepis</name>
    <dbReference type="NCBI Taxonomy" id="369639"/>
    <lineage>
        <taxon>Eukaryota</taxon>
        <taxon>Metazoa</taxon>
        <taxon>Chordata</taxon>
        <taxon>Craniata</taxon>
        <taxon>Vertebrata</taxon>
        <taxon>Euteleostomi</taxon>
        <taxon>Actinopterygii</taxon>
        <taxon>Neopterygii</taxon>
        <taxon>Teleostei</taxon>
        <taxon>Ostariophysi</taxon>
        <taxon>Cypriniformes</taxon>
        <taxon>Cyprinidae</taxon>
        <taxon>Acrossocheilinae</taxon>
        <taxon>Onychostoma</taxon>
    </lineage>
</organism>
<dbReference type="FunFam" id="3.90.215.10:FF:000001">
    <property type="entry name" value="Tenascin isoform 1"/>
    <property type="match status" value="1"/>
</dbReference>
<dbReference type="SUPFAM" id="SSF56496">
    <property type="entry name" value="Fibrinogen C-terminal domain-like"/>
    <property type="match status" value="1"/>
</dbReference>
<dbReference type="Gene3D" id="3.90.215.10">
    <property type="entry name" value="Gamma Fibrinogen, chain A, domain 1"/>
    <property type="match status" value="1"/>
</dbReference>
<proteinExistence type="predicted"/>
<protein>
    <recommendedName>
        <fullName evidence="3">Fibrinogen C-terminal domain-containing protein</fullName>
    </recommendedName>
</protein>
<comment type="caution">
    <text evidence="4">The sequence shown here is derived from an EMBL/GenBank/DDBJ whole genome shotgun (WGS) entry which is preliminary data.</text>
</comment>
<evidence type="ECO:0000313" key="5">
    <source>
        <dbReference type="Proteomes" id="UP000579812"/>
    </source>
</evidence>
<dbReference type="PROSITE" id="PS51406">
    <property type="entry name" value="FIBRINOGEN_C_2"/>
    <property type="match status" value="1"/>
</dbReference>
<accession>A0A7J6DF96</accession>
<evidence type="ECO:0000259" key="3">
    <source>
        <dbReference type="PROSITE" id="PS51406"/>
    </source>
</evidence>
<dbReference type="InterPro" id="IPR014716">
    <property type="entry name" value="Fibrinogen_a/b/g_C_1"/>
</dbReference>
<dbReference type="PANTHER" id="PTHR19143">
    <property type="entry name" value="FIBRINOGEN/TENASCIN/ANGIOPOEITIN"/>
    <property type="match status" value="1"/>
</dbReference>
<keyword evidence="2" id="KW-0732">Signal</keyword>
<dbReference type="GO" id="GO:0005615">
    <property type="term" value="C:extracellular space"/>
    <property type="evidence" value="ECO:0007669"/>
    <property type="project" value="TreeGrafter"/>
</dbReference>
<dbReference type="InterPro" id="IPR050373">
    <property type="entry name" value="Fibrinogen_C-term_domain"/>
</dbReference>
<dbReference type="Proteomes" id="UP000579812">
    <property type="component" value="Unassembled WGS sequence"/>
</dbReference>
<dbReference type="OrthoDB" id="7735550at2759"/>
<evidence type="ECO:0000313" key="4">
    <source>
        <dbReference type="EMBL" id="KAF4118006.1"/>
    </source>
</evidence>
<dbReference type="PANTHER" id="PTHR19143:SF225">
    <property type="entry name" value="MICROFIBRIL-ASSOCIATED GLYCOPROTEIN 4"/>
    <property type="match status" value="1"/>
</dbReference>
<keyword evidence="1" id="KW-1015">Disulfide bond</keyword>
<reference evidence="4 5" key="1">
    <citation type="submission" date="2020-04" db="EMBL/GenBank/DDBJ databases">
        <title>Chromosome-level genome assembly of a cyprinid fish Onychostoma macrolepis by integration of Nanopore Sequencing, Bionano and Hi-C technology.</title>
        <authorList>
            <person name="Wang D."/>
        </authorList>
    </citation>
    <scope>NUCLEOTIDE SEQUENCE [LARGE SCALE GENOMIC DNA]</scope>
    <source>
        <strain evidence="4">SWU-2019</strain>
        <tissue evidence="4">Muscle</tissue>
    </source>
</reference>
<gene>
    <name evidence="4" type="ORF">G5714_000057</name>
</gene>
<dbReference type="SMART" id="SM00186">
    <property type="entry name" value="FBG"/>
    <property type="match status" value="1"/>
</dbReference>
<dbReference type="GO" id="GO:0048251">
    <property type="term" value="P:elastic fiber assembly"/>
    <property type="evidence" value="ECO:0007669"/>
    <property type="project" value="TreeGrafter"/>
</dbReference>
<evidence type="ECO:0000256" key="2">
    <source>
        <dbReference type="SAM" id="SignalP"/>
    </source>
</evidence>
<feature type="domain" description="Fibrinogen C-terminal" evidence="3">
    <location>
        <begin position="27"/>
        <end position="252"/>
    </location>
</feature>
<dbReference type="InterPro" id="IPR036056">
    <property type="entry name" value="Fibrinogen-like_C"/>
</dbReference>